<proteinExistence type="predicted"/>
<keyword evidence="2" id="KW-1185">Reference proteome</keyword>
<accession>A0A8T1XZP3</accession>
<dbReference type="AlphaFoldDB" id="A0A8T1XZP3"/>
<sequence length="111" mass="11989">MVFSDNFTIVLFHYVGITSEWNDKFECSKNRGRNFPFNLLLAVQFDLATHESNSFPYRGLASGISGSFSGVGWLSSGNGGLLSVVLVGTSPAAVAYIVPFWPAFGFVSVVV</sequence>
<organism evidence="1 2">
    <name type="scientific">Arabidopsis suecica</name>
    <name type="common">Swedish thale-cress</name>
    <name type="synonym">Cardaminopsis suecica</name>
    <dbReference type="NCBI Taxonomy" id="45249"/>
    <lineage>
        <taxon>Eukaryota</taxon>
        <taxon>Viridiplantae</taxon>
        <taxon>Streptophyta</taxon>
        <taxon>Embryophyta</taxon>
        <taxon>Tracheophyta</taxon>
        <taxon>Spermatophyta</taxon>
        <taxon>Magnoliopsida</taxon>
        <taxon>eudicotyledons</taxon>
        <taxon>Gunneridae</taxon>
        <taxon>Pentapetalae</taxon>
        <taxon>rosids</taxon>
        <taxon>malvids</taxon>
        <taxon>Brassicales</taxon>
        <taxon>Brassicaceae</taxon>
        <taxon>Camelineae</taxon>
        <taxon>Arabidopsis</taxon>
    </lineage>
</organism>
<dbReference type="EMBL" id="JAEFBJ010000013">
    <property type="protein sequence ID" value="KAG7536574.1"/>
    <property type="molecule type" value="Genomic_DNA"/>
</dbReference>
<evidence type="ECO:0000313" key="1">
    <source>
        <dbReference type="EMBL" id="KAG7536574.1"/>
    </source>
</evidence>
<gene>
    <name evidence="1" type="ORF">ISN44_As13g005140</name>
</gene>
<comment type="caution">
    <text evidence="1">The sequence shown here is derived from an EMBL/GenBank/DDBJ whole genome shotgun (WGS) entry which is preliminary data.</text>
</comment>
<reference evidence="1 2" key="1">
    <citation type="submission" date="2020-12" db="EMBL/GenBank/DDBJ databases">
        <title>Concerted genomic and epigenomic changes stabilize Arabidopsis allopolyploids.</title>
        <authorList>
            <person name="Chen Z."/>
        </authorList>
    </citation>
    <scope>NUCLEOTIDE SEQUENCE [LARGE SCALE GENOMIC DNA]</scope>
    <source>
        <strain evidence="1">As9502</strain>
        <tissue evidence="1">Leaf</tissue>
    </source>
</reference>
<dbReference type="Proteomes" id="UP000694251">
    <property type="component" value="Chromosome 13"/>
</dbReference>
<protein>
    <submittedName>
        <fullName evidence="1">Uncharacterized protein</fullName>
    </submittedName>
</protein>
<name>A0A8T1XZP3_ARASU</name>
<evidence type="ECO:0000313" key="2">
    <source>
        <dbReference type="Proteomes" id="UP000694251"/>
    </source>
</evidence>